<dbReference type="GO" id="GO:0006364">
    <property type="term" value="P:rRNA processing"/>
    <property type="evidence" value="ECO:0007669"/>
    <property type="project" value="UniProtKB-UniRule"/>
</dbReference>
<dbReference type="Pfam" id="PF03998">
    <property type="entry name" value="Utp11"/>
    <property type="match status" value="1"/>
</dbReference>
<evidence type="ECO:0000256" key="2">
    <source>
        <dbReference type="ARBA" id="ARBA00008105"/>
    </source>
</evidence>
<dbReference type="InterPro" id="IPR007144">
    <property type="entry name" value="SSU_processome_Utp11"/>
</dbReference>
<evidence type="ECO:0000256" key="3">
    <source>
        <dbReference type="ARBA" id="ARBA00022552"/>
    </source>
</evidence>
<evidence type="ECO:0000256" key="6">
    <source>
        <dbReference type="SAM" id="MobiDB-lite"/>
    </source>
</evidence>
<keyword evidence="4 5" id="KW-0539">Nucleus</keyword>
<keyword evidence="3 5" id="KW-0698">rRNA processing</keyword>
<comment type="similarity">
    <text evidence="2 5">Belongs to the UTP11 family.</text>
</comment>
<dbReference type="InParanoid" id="A0A1S3I255"/>
<feature type="compositionally biased region" description="Basic residues" evidence="6">
    <location>
        <begin position="1"/>
        <end position="16"/>
    </location>
</feature>
<gene>
    <name evidence="8" type="primary">LOC106160321</name>
</gene>
<sequence>MSTFKNAKKSHQKTHRERNQPSSRAHLGLLEKKKDYKLRATDYQRKQATIKSLKKKALDKNPDEFYFKMVNTRLKEGVHQNDDSPPAYSEEQLKLMQSQDLKYINYKRSTELKKIEKLKGSLHLLEGEEKPKNKHTFFVDSKKEAKSFDVAKRFNTHPSLLGRTYNRPTLDMLKTQTYQSGLDQDTVQEFAEERKKKYKELSKRIERERHLHVIAQKMEMKKLLMDKKARKKKVADETKEMAAVYKWMPQRKR</sequence>
<dbReference type="PANTHER" id="PTHR12838:SF0">
    <property type="entry name" value="U3 SMALL NUCLEOLAR RNA-ASSOCIATED PROTEIN 11-RELATED"/>
    <property type="match status" value="1"/>
</dbReference>
<protein>
    <recommendedName>
        <fullName evidence="5">U3 small nucleolar RNA-associated protein 11</fullName>
        <shortName evidence="5">U3 snoRNA-associated protein 11</shortName>
    </recommendedName>
</protein>
<dbReference type="AlphaFoldDB" id="A0A1S3I255"/>
<comment type="subcellular location">
    <subcellularLocation>
        <location evidence="1 5">Nucleus</location>
        <location evidence="1 5">Nucleolus</location>
    </subcellularLocation>
</comment>
<keyword evidence="7" id="KW-1185">Reference proteome</keyword>
<evidence type="ECO:0000256" key="1">
    <source>
        <dbReference type="ARBA" id="ARBA00004604"/>
    </source>
</evidence>
<dbReference type="Proteomes" id="UP000085678">
    <property type="component" value="Unplaced"/>
</dbReference>
<dbReference type="OrthoDB" id="29058at2759"/>
<dbReference type="GeneID" id="106160321"/>
<accession>A0A1S3I255</accession>
<evidence type="ECO:0000256" key="5">
    <source>
        <dbReference type="PIRNR" id="PIRNR015952"/>
    </source>
</evidence>
<evidence type="ECO:0000256" key="4">
    <source>
        <dbReference type="ARBA" id="ARBA00023242"/>
    </source>
</evidence>
<dbReference type="KEGG" id="lak:106160321"/>
<dbReference type="STRING" id="7574.A0A1S3I255"/>
<proteinExistence type="inferred from homology"/>
<comment type="subunit">
    <text evidence="5">Component of the ribosomal small subunit (SSU) processome.</text>
</comment>
<evidence type="ECO:0000313" key="8">
    <source>
        <dbReference type="RefSeq" id="XP_013392328.1"/>
    </source>
</evidence>
<dbReference type="PANTHER" id="PTHR12838">
    <property type="entry name" value="U3 SMALL NUCLEOLAR RNA-ASSOCIATED PROTEIN 11"/>
    <property type="match status" value="1"/>
</dbReference>
<dbReference type="FunCoup" id="A0A1S3I255">
    <property type="interactions" value="1177"/>
</dbReference>
<dbReference type="GO" id="GO:0032040">
    <property type="term" value="C:small-subunit processome"/>
    <property type="evidence" value="ECO:0007669"/>
    <property type="project" value="UniProtKB-UniRule"/>
</dbReference>
<feature type="region of interest" description="Disordered" evidence="6">
    <location>
        <begin position="1"/>
        <end position="33"/>
    </location>
</feature>
<comment type="function">
    <text evidence="5">Involved in nucleolar processing of pre-18S ribosomal RNA.</text>
</comment>
<organism evidence="7 8">
    <name type="scientific">Lingula anatina</name>
    <name type="common">Brachiopod</name>
    <name type="synonym">Lingula unguis</name>
    <dbReference type="NCBI Taxonomy" id="7574"/>
    <lineage>
        <taxon>Eukaryota</taxon>
        <taxon>Metazoa</taxon>
        <taxon>Spiralia</taxon>
        <taxon>Lophotrochozoa</taxon>
        <taxon>Brachiopoda</taxon>
        <taxon>Linguliformea</taxon>
        <taxon>Lingulata</taxon>
        <taxon>Lingulida</taxon>
        <taxon>Linguloidea</taxon>
        <taxon>Lingulidae</taxon>
        <taxon>Lingula</taxon>
    </lineage>
</organism>
<reference evidence="8" key="1">
    <citation type="submission" date="2025-08" db="UniProtKB">
        <authorList>
            <consortium name="RefSeq"/>
        </authorList>
    </citation>
    <scope>IDENTIFICATION</scope>
    <source>
        <tissue evidence="8">Gonads</tissue>
    </source>
</reference>
<dbReference type="PIRSF" id="PIRSF015952">
    <property type="entry name" value="U3snoRNP11"/>
    <property type="match status" value="1"/>
</dbReference>
<dbReference type="OMA" id="DLKYVVM"/>
<name>A0A1S3I255_LINAN</name>
<evidence type="ECO:0000313" key="7">
    <source>
        <dbReference type="Proteomes" id="UP000085678"/>
    </source>
</evidence>
<dbReference type="RefSeq" id="XP_013392328.1">
    <property type="nucleotide sequence ID" value="XM_013536874.1"/>
</dbReference>